<sequence>MLVLARKVEVSQNLAQMALRDGRVRFRVVPKPAPDAQGRRSPAPEPREARWHVLTHGGELVPEPHGH</sequence>
<gene>
    <name evidence="1" type="ORF">BE17_09675</name>
</gene>
<accession>A0A150RTI1</accession>
<organism evidence="1 2">
    <name type="scientific">Sorangium cellulosum</name>
    <name type="common">Polyangium cellulosum</name>
    <dbReference type="NCBI Taxonomy" id="56"/>
    <lineage>
        <taxon>Bacteria</taxon>
        <taxon>Pseudomonadati</taxon>
        <taxon>Myxococcota</taxon>
        <taxon>Polyangia</taxon>
        <taxon>Polyangiales</taxon>
        <taxon>Polyangiaceae</taxon>
        <taxon>Sorangium</taxon>
    </lineage>
</organism>
<dbReference type="Proteomes" id="UP000075635">
    <property type="component" value="Unassembled WGS sequence"/>
</dbReference>
<reference evidence="1 2" key="1">
    <citation type="submission" date="2014-02" db="EMBL/GenBank/DDBJ databases">
        <title>The small core and large imbalanced accessory genome model reveals a collaborative survival strategy of Sorangium cellulosum strains in nature.</title>
        <authorList>
            <person name="Han K."/>
            <person name="Peng R."/>
            <person name="Blom J."/>
            <person name="Li Y.-Z."/>
        </authorList>
    </citation>
    <scope>NUCLEOTIDE SEQUENCE [LARGE SCALE GENOMIC DNA]</scope>
    <source>
        <strain evidence="1 2">So0011-07</strain>
    </source>
</reference>
<comment type="caution">
    <text evidence="1">The sequence shown here is derived from an EMBL/GenBank/DDBJ whole genome shotgun (WGS) entry which is preliminary data.</text>
</comment>
<dbReference type="EMBL" id="JEMB01002094">
    <property type="protein sequence ID" value="KYF83555.1"/>
    <property type="molecule type" value="Genomic_DNA"/>
</dbReference>
<evidence type="ECO:0000313" key="1">
    <source>
        <dbReference type="EMBL" id="KYF83555.1"/>
    </source>
</evidence>
<name>A0A150RTI1_SORCE</name>
<protein>
    <submittedName>
        <fullName evidence="1">Uncharacterized protein</fullName>
    </submittedName>
</protein>
<proteinExistence type="predicted"/>
<evidence type="ECO:0000313" key="2">
    <source>
        <dbReference type="Proteomes" id="UP000075635"/>
    </source>
</evidence>
<dbReference type="AlphaFoldDB" id="A0A150RTI1"/>